<dbReference type="Pfam" id="PF00349">
    <property type="entry name" value="Hexokinase_1"/>
    <property type="match status" value="1"/>
</dbReference>
<dbReference type="InParanoid" id="B4N456"/>
<dbReference type="GO" id="GO:0005829">
    <property type="term" value="C:cytosol"/>
    <property type="evidence" value="ECO:0007669"/>
    <property type="project" value="TreeGrafter"/>
</dbReference>
<dbReference type="KEGG" id="dwi:6645577"/>
<comment type="catalytic activity">
    <reaction evidence="9">
        <text>a D-hexose + ATP = a D-hexose 6-phosphate + ADP + H(+)</text>
        <dbReference type="Rhea" id="RHEA:22740"/>
        <dbReference type="ChEBI" id="CHEBI:4194"/>
        <dbReference type="ChEBI" id="CHEBI:15378"/>
        <dbReference type="ChEBI" id="CHEBI:30616"/>
        <dbReference type="ChEBI" id="CHEBI:229467"/>
        <dbReference type="ChEBI" id="CHEBI:456216"/>
        <dbReference type="EC" id="2.7.1.1"/>
    </reaction>
    <physiologicalReaction direction="left-to-right" evidence="9">
        <dbReference type="Rhea" id="RHEA:22741"/>
    </physiologicalReaction>
</comment>
<dbReference type="GO" id="GO:0019158">
    <property type="term" value="F:mannokinase activity"/>
    <property type="evidence" value="ECO:0007669"/>
    <property type="project" value="RHEA"/>
</dbReference>
<comment type="catalytic activity">
    <reaction evidence="12">
        <text>D-mannose + ATP = D-mannose 6-phosphate + ADP + H(+)</text>
        <dbReference type="Rhea" id="RHEA:11028"/>
        <dbReference type="ChEBI" id="CHEBI:4208"/>
        <dbReference type="ChEBI" id="CHEBI:15378"/>
        <dbReference type="ChEBI" id="CHEBI:30616"/>
        <dbReference type="ChEBI" id="CHEBI:58735"/>
        <dbReference type="ChEBI" id="CHEBI:456216"/>
        <dbReference type="EC" id="2.7.1.1"/>
    </reaction>
    <physiologicalReaction direction="left-to-right" evidence="12">
        <dbReference type="Rhea" id="RHEA:11029"/>
    </physiologicalReaction>
</comment>
<evidence type="ECO:0000259" key="15">
    <source>
        <dbReference type="Pfam" id="PF00349"/>
    </source>
</evidence>
<comment type="pathway">
    <text evidence="1">Carbohydrate degradation; glycolysis; D-glyceraldehyde 3-phosphate and glycerone phosphate from D-glucose: step 1/4.</text>
</comment>
<dbReference type="OrthoDB" id="419537at2759"/>
<dbReference type="FunFam" id="3.30.420.40:FF:000095">
    <property type="entry name" value="Phosphotransferase"/>
    <property type="match status" value="1"/>
</dbReference>
<evidence type="ECO:0000256" key="7">
    <source>
        <dbReference type="ARBA" id="ARBA00022840"/>
    </source>
</evidence>
<evidence type="ECO:0000256" key="10">
    <source>
        <dbReference type="ARBA" id="ARBA00047905"/>
    </source>
</evidence>
<dbReference type="FunFam" id="3.40.367.20:FF:000005">
    <property type="entry name" value="Phosphotransferase"/>
    <property type="match status" value="1"/>
</dbReference>
<comment type="catalytic activity">
    <reaction evidence="11">
        <text>D-glucose + ATP = D-glucose 6-phosphate + ADP + H(+)</text>
        <dbReference type="Rhea" id="RHEA:17825"/>
        <dbReference type="ChEBI" id="CHEBI:4167"/>
        <dbReference type="ChEBI" id="CHEBI:15378"/>
        <dbReference type="ChEBI" id="CHEBI:30616"/>
        <dbReference type="ChEBI" id="CHEBI:61548"/>
        <dbReference type="ChEBI" id="CHEBI:456216"/>
        <dbReference type="EC" id="2.7.1.1"/>
    </reaction>
    <physiologicalReaction direction="left-to-right" evidence="11">
        <dbReference type="Rhea" id="RHEA:17826"/>
    </physiologicalReaction>
</comment>
<dbReference type="InterPro" id="IPR022673">
    <property type="entry name" value="Hexokinase_C"/>
</dbReference>
<dbReference type="UniPathway" id="UPA00242"/>
<evidence type="ECO:0000313" key="17">
    <source>
        <dbReference type="EMBL" id="EDW78930.1"/>
    </source>
</evidence>
<comment type="catalytic activity">
    <reaction evidence="10">
        <text>D-fructose + ATP = D-fructose 6-phosphate + ADP + H(+)</text>
        <dbReference type="Rhea" id="RHEA:16125"/>
        <dbReference type="ChEBI" id="CHEBI:15378"/>
        <dbReference type="ChEBI" id="CHEBI:30616"/>
        <dbReference type="ChEBI" id="CHEBI:37721"/>
        <dbReference type="ChEBI" id="CHEBI:61527"/>
        <dbReference type="ChEBI" id="CHEBI:456216"/>
        <dbReference type="EC" id="2.7.1.1"/>
    </reaction>
    <physiologicalReaction direction="left-to-right" evidence="10">
        <dbReference type="Rhea" id="RHEA:16126"/>
    </physiologicalReaction>
</comment>
<dbReference type="InterPro" id="IPR022672">
    <property type="entry name" value="Hexokinase_N"/>
</dbReference>
<proteinExistence type="inferred from homology"/>
<keyword evidence="7 14" id="KW-0067">ATP-binding</keyword>
<evidence type="ECO:0000256" key="3">
    <source>
        <dbReference type="ARBA" id="ARBA00009225"/>
    </source>
</evidence>
<dbReference type="GO" id="GO:0004340">
    <property type="term" value="F:glucokinase activity"/>
    <property type="evidence" value="ECO:0007669"/>
    <property type="project" value="TreeGrafter"/>
</dbReference>
<dbReference type="EMBL" id="CH964095">
    <property type="protein sequence ID" value="EDW78930.1"/>
    <property type="molecule type" value="Genomic_DNA"/>
</dbReference>
<dbReference type="PRINTS" id="PR00475">
    <property type="entry name" value="HEXOKINASE"/>
</dbReference>
<protein>
    <recommendedName>
        <fullName evidence="14">Phosphotransferase</fullName>
        <ecNumber evidence="14">2.7.1.-</ecNumber>
    </recommendedName>
</protein>
<evidence type="ECO:0000256" key="14">
    <source>
        <dbReference type="RuleBase" id="RU362007"/>
    </source>
</evidence>
<dbReference type="CDD" id="cd24019">
    <property type="entry name" value="ASKHA_NBD_HK_meta"/>
    <property type="match status" value="1"/>
</dbReference>
<gene>
    <name evidence="17" type="primary">Dwil\GK19144</name>
    <name evidence="17" type="ORF">Dwil_GK19144</name>
</gene>
<dbReference type="GO" id="GO:0005536">
    <property type="term" value="F:D-glucose binding"/>
    <property type="evidence" value="ECO:0007669"/>
    <property type="project" value="InterPro"/>
</dbReference>
<dbReference type="InterPro" id="IPR043129">
    <property type="entry name" value="ATPase_NBD"/>
</dbReference>
<evidence type="ECO:0000256" key="1">
    <source>
        <dbReference type="ARBA" id="ARBA00004888"/>
    </source>
</evidence>
<dbReference type="STRING" id="7260.B4N456"/>
<dbReference type="PhylomeDB" id="B4N456"/>
<dbReference type="PANTHER" id="PTHR19443">
    <property type="entry name" value="HEXOKINASE"/>
    <property type="match status" value="1"/>
</dbReference>
<feature type="domain" description="Hexokinase N-terminal" evidence="15">
    <location>
        <begin position="22"/>
        <end position="218"/>
    </location>
</feature>
<dbReference type="Proteomes" id="UP000007798">
    <property type="component" value="Unassembled WGS sequence"/>
</dbReference>
<evidence type="ECO:0000313" key="18">
    <source>
        <dbReference type="Proteomes" id="UP000007798"/>
    </source>
</evidence>
<keyword evidence="18" id="KW-1185">Reference proteome</keyword>
<dbReference type="GO" id="GO:0005739">
    <property type="term" value="C:mitochondrion"/>
    <property type="evidence" value="ECO:0007669"/>
    <property type="project" value="TreeGrafter"/>
</dbReference>
<evidence type="ECO:0000256" key="9">
    <source>
        <dbReference type="ARBA" id="ARBA00044613"/>
    </source>
</evidence>
<keyword evidence="6 14" id="KW-0418">Kinase</keyword>
<keyword evidence="5 14" id="KW-0547">Nucleotide-binding</keyword>
<evidence type="ECO:0000259" key="16">
    <source>
        <dbReference type="Pfam" id="PF03727"/>
    </source>
</evidence>
<evidence type="ECO:0000256" key="8">
    <source>
        <dbReference type="ARBA" id="ARBA00023152"/>
    </source>
</evidence>
<evidence type="ECO:0000256" key="2">
    <source>
        <dbReference type="ARBA" id="ARBA00005028"/>
    </source>
</evidence>
<keyword evidence="4 14" id="KW-0808">Transferase</keyword>
<evidence type="ECO:0000256" key="13">
    <source>
        <dbReference type="ARBA" id="ARBA00059457"/>
    </source>
</evidence>
<reference evidence="17 18" key="1">
    <citation type="journal article" date="2007" name="Nature">
        <title>Evolution of genes and genomes on the Drosophila phylogeny.</title>
        <authorList>
            <consortium name="Drosophila 12 Genomes Consortium"/>
            <person name="Clark A.G."/>
            <person name="Eisen M.B."/>
            <person name="Smith D.R."/>
            <person name="Bergman C.M."/>
            <person name="Oliver B."/>
            <person name="Markow T.A."/>
            <person name="Kaufman T.C."/>
            <person name="Kellis M."/>
            <person name="Gelbart W."/>
            <person name="Iyer V.N."/>
            <person name="Pollard D.A."/>
            <person name="Sackton T.B."/>
            <person name="Larracuente A.M."/>
            <person name="Singh N.D."/>
            <person name="Abad J.P."/>
            <person name="Abt D.N."/>
            <person name="Adryan B."/>
            <person name="Aguade M."/>
            <person name="Akashi H."/>
            <person name="Anderson W.W."/>
            <person name="Aquadro C.F."/>
            <person name="Ardell D.H."/>
            <person name="Arguello R."/>
            <person name="Artieri C.G."/>
            <person name="Barbash D.A."/>
            <person name="Barker D."/>
            <person name="Barsanti P."/>
            <person name="Batterham P."/>
            <person name="Batzoglou S."/>
            <person name="Begun D."/>
            <person name="Bhutkar A."/>
            <person name="Blanco E."/>
            <person name="Bosak S.A."/>
            <person name="Bradley R.K."/>
            <person name="Brand A.D."/>
            <person name="Brent M.R."/>
            <person name="Brooks A.N."/>
            <person name="Brown R.H."/>
            <person name="Butlin R.K."/>
            <person name="Caggese C."/>
            <person name="Calvi B.R."/>
            <person name="Bernardo de Carvalho A."/>
            <person name="Caspi A."/>
            <person name="Castrezana S."/>
            <person name="Celniker S.E."/>
            <person name="Chang J.L."/>
            <person name="Chapple C."/>
            <person name="Chatterji S."/>
            <person name="Chinwalla A."/>
            <person name="Civetta A."/>
            <person name="Clifton S.W."/>
            <person name="Comeron J.M."/>
            <person name="Costello J.C."/>
            <person name="Coyne J.A."/>
            <person name="Daub J."/>
            <person name="David R.G."/>
            <person name="Delcher A.L."/>
            <person name="Delehaunty K."/>
            <person name="Do C.B."/>
            <person name="Ebling H."/>
            <person name="Edwards K."/>
            <person name="Eickbush T."/>
            <person name="Evans J.D."/>
            <person name="Filipski A."/>
            <person name="Findeiss S."/>
            <person name="Freyhult E."/>
            <person name="Fulton L."/>
            <person name="Fulton R."/>
            <person name="Garcia A.C."/>
            <person name="Gardiner A."/>
            <person name="Garfield D.A."/>
            <person name="Garvin B.E."/>
            <person name="Gibson G."/>
            <person name="Gilbert D."/>
            <person name="Gnerre S."/>
            <person name="Godfrey J."/>
            <person name="Good R."/>
            <person name="Gotea V."/>
            <person name="Gravely B."/>
            <person name="Greenberg A.J."/>
            <person name="Griffiths-Jones S."/>
            <person name="Gross S."/>
            <person name="Guigo R."/>
            <person name="Gustafson E.A."/>
            <person name="Haerty W."/>
            <person name="Hahn M.W."/>
            <person name="Halligan D.L."/>
            <person name="Halpern A.L."/>
            <person name="Halter G.M."/>
            <person name="Han M.V."/>
            <person name="Heger A."/>
            <person name="Hillier L."/>
            <person name="Hinrichs A.S."/>
            <person name="Holmes I."/>
            <person name="Hoskins R.A."/>
            <person name="Hubisz M.J."/>
            <person name="Hultmark D."/>
            <person name="Huntley M.A."/>
            <person name="Jaffe D.B."/>
            <person name="Jagadeeshan S."/>
            <person name="Jeck W.R."/>
            <person name="Johnson J."/>
            <person name="Jones C.D."/>
            <person name="Jordan W.C."/>
            <person name="Karpen G.H."/>
            <person name="Kataoka E."/>
            <person name="Keightley P.D."/>
            <person name="Kheradpour P."/>
            <person name="Kirkness E.F."/>
            <person name="Koerich L.B."/>
            <person name="Kristiansen K."/>
            <person name="Kudrna D."/>
            <person name="Kulathinal R.J."/>
            <person name="Kumar S."/>
            <person name="Kwok R."/>
            <person name="Lander E."/>
            <person name="Langley C.H."/>
            <person name="Lapoint R."/>
            <person name="Lazzaro B.P."/>
            <person name="Lee S.J."/>
            <person name="Levesque L."/>
            <person name="Li R."/>
            <person name="Lin C.F."/>
            <person name="Lin M.F."/>
            <person name="Lindblad-Toh K."/>
            <person name="Llopart A."/>
            <person name="Long M."/>
            <person name="Low L."/>
            <person name="Lozovsky E."/>
            <person name="Lu J."/>
            <person name="Luo M."/>
            <person name="Machado C.A."/>
            <person name="Makalowski W."/>
            <person name="Marzo M."/>
            <person name="Matsuda M."/>
            <person name="Matzkin L."/>
            <person name="McAllister B."/>
            <person name="McBride C.S."/>
            <person name="McKernan B."/>
            <person name="McKernan K."/>
            <person name="Mendez-Lago M."/>
            <person name="Minx P."/>
            <person name="Mollenhauer M.U."/>
            <person name="Montooth K."/>
            <person name="Mount S.M."/>
            <person name="Mu X."/>
            <person name="Myers E."/>
            <person name="Negre B."/>
            <person name="Newfeld S."/>
            <person name="Nielsen R."/>
            <person name="Noor M.A."/>
            <person name="O'Grady P."/>
            <person name="Pachter L."/>
            <person name="Papaceit M."/>
            <person name="Parisi M.J."/>
            <person name="Parisi M."/>
            <person name="Parts L."/>
            <person name="Pedersen J.S."/>
            <person name="Pesole G."/>
            <person name="Phillippy A.M."/>
            <person name="Ponting C.P."/>
            <person name="Pop M."/>
            <person name="Porcelli D."/>
            <person name="Powell J.R."/>
            <person name="Prohaska S."/>
            <person name="Pruitt K."/>
            <person name="Puig M."/>
            <person name="Quesneville H."/>
            <person name="Ram K.R."/>
            <person name="Rand D."/>
            <person name="Rasmussen M.D."/>
            <person name="Reed L.K."/>
            <person name="Reenan R."/>
            <person name="Reily A."/>
            <person name="Remington K.A."/>
            <person name="Rieger T.T."/>
            <person name="Ritchie M.G."/>
            <person name="Robin C."/>
            <person name="Rogers Y.H."/>
            <person name="Rohde C."/>
            <person name="Rozas J."/>
            <person name="Rubenfield M.J."/>
            <person name="Ruiz A."/>
            <person name="Russo S."/>
            <person name="Salzberg S.L."/>
            <person name="Sanchez-Gracia A."/>
            <person name="Saranga D.J."/>
            <person name="Sato H."/>
            <person name="Schaeffer S.W."/>
            <person name="Schatz M.C."/>
            <person name="Schlenke T."/>
            <person name="Schwartz R."/>
            <person name="Segarra C."/>
            <person name="Singh R.S."/>
            <person name="Sirot L."/>
            <person name="Sirota M."/>
            <person name="Sisneros N.B."/>
            <person name="Smith C.D."/>
            <person name="Smith T.F."/>
            <person name="Spieth J."/>
            <person name="Stage D.E."/>
            <person name="Stark A."/>
            <person name="Stephan W."/>
            <person name="Strausberg R.L."/>
            <person name="Strempel S."/>
            <person name="Sturgill D."/>
            <person name="Sutton G."/>
            <person name="Sutton G.G."/>
            <person name="Tao W."/>
            <person name="Teichmann S."/>
            <person name="Tobari Y.N."/>
            <person name="Tomimura Y."/>
            <person name="Tsolas J.M."/>
            <person name="Valente V.L."/>
            <person name="Venter E."/>
            <person name="Venter J.C."/>
            <person name="Vicario S."/>
            <person name="Vieira F.G."/>
            <person name="Vilella A.J."/>
            <person name="Villasante A."/>
            <person name="Walenz B."/>
            <person name="Wang J."/>
            <person name="Wasserman M."/>
            <person name="Watts T."/>
            <person name="Wilson D."/>
            <person name="Wilson R.K."/>
            <person name="Wing R.A."/>
            <person name="Wolfner M.F."/>
            <person name="Wong A."/>
            <person name="Wong G.K."/>
            <person name="Wu C.I."/>
            <person name="Wu G."/>
            <person name="Yamamoto D."/>
            <person name="Yang H.P."/>
            <person name="Yang S.P."/>
            <person name="Yorke J.A."/>
            <person name="Yoshida K."/>
            <person name="Zdobnov E."/>
            <person name="Zhang P."/>
            <person name="Zhang Y."/>
            <person name="Zimin A.V."/>
            <person name="Baldwin J."/>
            <person name="Abdouelleil A."/>
            <person name="Abdulkadir J."/>
            <person name="Abebe A."/>
            <person name="Abera B."/>
            <person name="Abreu J."/>
            <person name="Acer S.C."/>
            <person name="Aftuck L."/>
            <person name="Alexander A."/>
            <person name="An P."/>
            <person name="Anderson E."/>
            <person name="Anderson S."/>
            <person name="Arachi H."/>
            <person name="Azer M."/>
            <person name="Bachantsang P."/>
            <person name="Barry A."/>
            <person name="Bayul T."/>
            <person name="Berlin A."/>
            <person name="Bessette D."/>
            <person name="Bloom T."/>
            <person name="Blye J."/>
            <person name="Boguslavskiy L."/>
            <person name="Bonnet C."/>
            <person name="Boukhgalter B."/>
            <person name="Bourzgui I."/>
            <person name="Brown A."/>
            <person name="Cahill P."/>
            <person name="Channer S."/>
            <person name="Cheshatsang Y."/>
            <person name="Chuda L."/>
            <person name="Citroen M."/>
            <person name="Collymore A."/>
            <person name="Cooke P."/>
            <person name="Costello M."/>
            <person name="D'Aco K."/>
            <person name="Daza R."/>
            <person name="De Haan G."/>
            <person name="DeGray S."/>
            <person name="DeMaso C."/>
            <person name="Dhargay N."/>
            <person name="Dooley K."/>
            <person name="Dooley E."/>
            <person name="Doricent M."/>
            <person name="Dorje P."/>
            <person name="Dorjee K."/>
            <person name="Dupes A."/>
            <person name="Elong R."/>
            <person name="Falk J."/>
            <person name="Farina A."/>
            <person name="Faro S."/>
            <person name="Ferguson D."/>
            <person name="Fisher S."/>
            <person name="Foley C.D."/>
            <person name="Franke A."/>
            <person name="Friedrich D."/>
            <person name="Gadbois L."/>
            <person name="Gearin G."/>
            <person name="Gearin C.R."/>
            <person name="Giannoukos G."/>
            <person name="Goode T."/>
            <person name="Graham J."/>
            <person name="Grandbois E."/>
            <person name="Grewal S."/>
            <person name="Gyaltsen K."/>
            <person name="Hafez N."/>
            <person name="Hagos B."/>
            <person name="Hall J."/>
            <person name="Henson C."/>
            <person name="Hollinger A."/>
            <person name="Honan T."/>
            <person name="Huard M.D."/>
            <person name="Hughes L."/>
            <person name="Hurhula B."/>
            <person name="Husby M.E."/>
            <person name="Kamat A."/>
            <person name="Kanga B."/>
            <person name="Kashin S."/>
            <person name="Khazanovich D."/>
            <person name="Kisner P."/>
            <person name="Lance K."/>
            <person name="Lara M."/>
            <person name="Lee W."/>
            <person name="Lennon N."/>
            <person name="Letendre F."/>
            <person name="LeVine R."/>
            <person name="Lipovsky A."/>
            <person name="Liu X."/>
            <person name="Liu J."/>
            <person name="Liu S."/>
            <person name="Lokyitsang T."/>
            <person name="Lokyitsang Y."/>
            <person name="Lubonja R."/>
            <person name="Lui A."/>
            <person name="MacDonald P."/>
            <person name="Magnisalis V."/>
            <person name="Maru K."/>
            <person name="Matthews C."/>
            <person name="McCusker W."/>
            <person name="McDonough S."/>
            <person name="Mehta T."/>
            <person name="Meldrim J."/>
            <person name="Meneus L."/>
            <person name="Mihai O."/>
            <person name="Mihalev A."/>
            <person name="Mihova T."/>
            <person name="Mittelman R."/>
            <person name="Mlenga V."/>
            <person name="Montmayeur A."/>
            <person name="Mulrain L."/>
            <person name="Navidi A."/>
            <person name="Naylor J."/>
            <person name="Negash T."/>
            <person name="Nguyen T."/>
            <person name="Nguyen N."/>
            <person name="Nicol R."/>
            <person name="Norbu C."/>
            <person name="Norbu N."/>
            <person name="Novod N."/>
            <person name="O'Neill B."/>
            <person name="Osman S."/>
            <person name="Markiewicz E."/>
            <person name="Oyono O.L."/>
            <person name="Patti C."/>
            <person name="Phunkhang P."/>
            <person name="Pierre F."/>
            <person name="Priest M."/>
            <person name="Raghuraman S."/>
            <person name="Rege F."/>
            <person name="Reyes R."/>
            <person name="Rise C."/>
            <person name="Rogov P."/>
            <person name="Ross K."/>
            <person name="Ryan E."/>
            <person name="Settipalli S."/>
            <person name="Shea T."/>
            <person name="Sherpa N."/>
            <person name="Shi L."/>
            <person name="Shih D."/>
            <person name="Sparrow T."/>
            <person name="Spaulding J."/>
            <person name="Stalker J."/>
            <person name="Stange-Thomann N."/>
            <person name="Stavropoulos S."/>
            <person name="Stone C."/>
            <person name="Strader C."/>
            <person name="Tesfaye S."/>
            <person name="Thomson T."/>
            <person name="Thoulutsang Y."/>
            <person name="Thoulutsang D."/>
            <person name="Topham K."/>
            <person name="Topping I."/>
            <person name="Tsamla T."/>
            <person name="Vassiliev H."/>
            <person name="Vo A."/>
            <person name="Wangchuk T."/>
            <person name="Wangdi T."/>
            <person name="Weiand M."/>
            <person name="Wilkinson J."/>
            <person name="Wilson A."/>
            <person name="Yadav S."/>
            <person name="Young G."/>
            <person name="Yu Q."/>
            <person name="Zembek L."/>
            <person name="Zhong D."/>
            <person name="Zimmer A."/>
            <person name="Zwirko Z."/>
            <person name="Jaffe D.B."/>
            <person name="Alvarez P."/>
            <person name="Brockman W."/>
            <person name="Butler J."/>
            <person name="Chin C."/>
            <person name="Gnerre S."/>
            <person name="Grabherr M."/>
            <person name="Kleber M."/>
            <person name="Mauceli E."/>
            <person name="MacCallum I."/>
        </authorList>
    </citation>
    <scope>NUCLEOTIDE SEQUENCE [LARGE SCALE GENOMIC DNA]</scope>
    <source>
        <strain evidence="18">Tucson 14030-0811.24</strain>
    </source>
</reference>
<comment type="function">
    <text evidence="13">Catalyzes the phosphorylation of various hexoses to hexose 6-phosphate.</text>
</comment>
<dbReference type="GO" id="GO:0006096">
    <property type="term" value="P:glycolytic process"/>
    <property type="evidence" value="ECO:0007669"/>
    <property type="project" value="UniProtKB-UniPathway"/>
</dbReference>
<dbReference type="GO" id="GO:0006006">
    <property type="term" value="P:glucose metabolic process"/>
    <property type="evidence" value="ECO:0007669"/>
    <property type="project" value="TreeGrafter"/>
</dbReference>
<dbReference type="HOGENOM" id="CLU_014393_5_3_1"/>
<dbReference type="GO" id="GO:0008865">
    <property type="term" value="F:fructokinase activity"/>
    <property type="evidence" value="ECO:0007669"/>
    <property type="project" value="TreeGrafter"/>
</dbReference>
<dbReference type="SUPFAM" id="SSF53067">
    <property type="entry name" value="Actin-like ATPase domain"/>
    <property type="match status" value="2"/>
</dbReference>
<dbReference type="GO" id="GO:0001678">
    <property type="term" value="P:intracellular glucose homeostasis"/>
    <property type="evidence" value="ECO:0007669"/>
    <property type="project" value="InterPro"/>
</dbReference>
<sequence>MTRSITNSTNITSQTKYKFPEAHELCKEFVLSKKVMNEVIERLTKEIKLGLAKATHDKATVKCFVTYVQDFPSGQERGKYLALDLGGTNFRVLMIELKSQTDVKIISKSFGISKELMTGPGQMLFDFIAECLSKFCTEHNVDKKKEIPLGFTFSFPLMQQGLDRGILKVWTKGFICSGVVGQDVVQLLDEAIQRRNEIKIKIVAIINDTVGTLMACAFYKCNCRIGLIVGTGTNACYVEKTQNAEMFEANHERTPGGKEHMIINSEWGAFGDNGVIDFLRTPFDKQVDEGSHNPGRQIYEKCISGLFLGELVRLILVDLMQKGAIFANQESHSIQEKGKFLTRFVSEIETDISGAFDYTDCVLNEIGIRNASDKDKACLRYICQAVSTRAAQLTACGLVCLINKMDVKDVAIAIDGSVYRHHPRFHDMLYINMKRLLQKDIEFQLILSEDGSGRGAALIAAAATNSKMNSK</sequence>
<evidence type="ECO:0000256" key="5">
    <source>
        <dbReference type="ARBA" id="ARBA00022741"/>
    </source>
</evidence>
<dbReference type="AlphaFoldDB" id="B4N456"/>
<dbReference type="PROSITE" id="PS00378">
    <property type="entry name" value="HEXOKINASE_1"/>
    <property type="match status" value="1"/>
</dbReference>
<dbReference type="Gene3D" id="3.30.420.40">
    <property type="match status" value="1"/>
</dbReference>
<comment type="pathway">
    <text evidence="2">Carbohydrate metabolism; hexose metabolism.</text>
</comment>
<dbReference type="InterPro" id="IPR001312">
    <property type="entry name" value="Hexokinase"/>
</dbReference>
<dbReference type="PROSITE" id="PS51748">
    <property type="entry name" value="HEXOKINASE_2"/>
    <property type="match status" value="1"/>
</dbReference>
<comment type="similarity">
    <text evidence="3 14">Belongs to the hexokinase family.</text>
</comment>
<dbReference type="GO" id="GO:0005524">
    <property type="term" value="F:ATP binding"/>
    <property type="evidence" value="ECO:0007669"/>
    <property type="project" value="UniProtKB-UniRule"/>
</dbReference>
<dbReference type="PANTHER" id="PTHR19443:SF16">
    <property type="entry name" value="HEXOKINASE TYPE 1-RELATED"/>
    <property type="match status" value="1"/>
</dbReference>
<evidence type="ECO:0000256" key="4">
    <source>
        <dbReference type="ARBA" id="ARBA00022679"/>
    </source>
</evidence>
<organism evidence="17 18">
    <name type="scientific">Drosophila willistoni</name>
    <name type="common">Fruit fly</name>
    <dbReference type="NCBI Taxonomy" id="7260"/>
    <lineage>
        <taxon>Eukaryota</taxon>
        <taxon>Metazoa</taxon>
        <taxon>Ecdysozoa</taxon>
        <taxon>Arthropoda</taxon>
        <taxon>Hexapoda</taxon>
        <taxon>Insecta</taxon>
        <taxon>Pterygota</taxon>
        <taxon>Neoptera</taxon>
        <taxon>Endopterygota</taxon>
        <taxon>Diptera</taxon>
        <taxon>Brachycera</taxon>
        <taxon>Muscomorpha</taxon>
        <taxon>Ephydroidea</taxon>
        <taxon>Drosophilidae</taxon>
        <taxon>Drosophila</taxon>
        <taxon>Sophophora</taxon>
    </lineage>
</organism>
<dbReference type="EC" id="2.7.1.-" evidence="14"/>
<evidence type="ECO:0000256" key="11">
    <source>
        <dbReference type="ARBA" id="ARBA00048160"/>
    </source>
</evidence>
<dbReference type="UniPathway" id="UPA00109">
    <property type="reaction ID" value="UER00180"/>
</dbReference>
<dbReference type="InterPro" id="IPR019807">
    <property type="entry name" value="Hexokinase_BS"/>
</dbReference>
<keyword evidence="8 14" id="KW-0324">Glycolysis</keyword>
<evidence type="ECO:0000256" key="6">
    <source>
        <dbReference type="ARBA" id="ARBA00022777"/>
    </source>
</evidence>
<dbReference type="eggNOG" id="KOG1369">
    <property type="taxonomic scope" value="Eukaryota"/>
</dbReference>
<accession>B4N456</accession>
<feature type="domain" description="Hexokinase C-terminal" evidence="16">
    <location>
        <begin position="224"/>
        <end position="461"/>
    </location>
</feature>
<dbReference type="Pfam" id="PF03727">
    <property type="entry name" value="Hexokinase_2"/>
    <property type="match status" value="1"/>
</dbReference>
<dbReference type="Gene3D" id="3.40.367.20">
    <property type="match status" value="1"/>
</dbReference>
<evidence type="ECO:0000256" key="12">
    <source>
        <dbReference type="ARBA" id="ARBA00050361"/>
    </source>
</evidence>
<name>B4N456_DROWI</name>
<dbReference type="OMA" id="HYDQAFE"/>